<evidence type="ECO:0000313" key="5">
    <source>
        <dbReference type="Proteomes" id="UP000036305"/>
    </source>
</evidence>
<comment type="caution">
    <text evidence="4">The sequence shown here is derived from an EMBL/GenBank/DDBJ whole genome shotgun (WGS) entry which is preliminary data.</text>
</comment>
<feature type="transmembrane region" description="Helical" evidence="1">
    <location>
        <begin position="109"/>
        <end position="133"/>
    </location>
</feature>
<dbReference type="EMBL" id="UGJR01000002">
    <property type="protein sequence ID" value="STR39092.1"/>
    <property type="molecule type" value="Genomic_DNA"/>
</dbReference>
<keyword evidence="1" id="KW-0812">Transmembrane</keyword>
<dbReference type="RefSeq" id="WP_025106292.1">
    <property type="nucleotide sequence ID" value="NZ_AP022547.1"/>
</dbReference>
<dbReference type="EMBL" id="LEUS01000012">
    <property type="protein sequence ID" value="KLY39247.1"/>
    <property type="molecule type" value="Genomic_DNA"/>
</dbReference>
<proteinExistence type="predicted"/>
<evidence type="ECO:0008006" key="8">
    <source>
        <dbReference type="Google" id="ProtNLM"/>
    </source>
</evidence>
<evidence type="ECO:0000256" key="1">
    <source>
        <dbReference type="SAM" id="Phobius"/>
    </source>
</evidence>
<sequence length="177" mass="20048">MKNARNKLSLFLLAGILPLFFILAVITPAWIYFTGESFFLANMLEFAEVPLGNESGLTAPTFKLLALLAILYLPAGLFAWAIWQGIRVTQYVRKRTILSLDLALRVRKIALAMLGMGLLLPLFRFLVPLVFYWPHPYTQIVLLLSDFVLLLTGGLLFVTFHSMLEGIRAENENKEFI</sequence>
<evidence type="ECO:0000313" key="3">
    <source>
        <dbReference type="EMBL" id="STR39092.1"/>
    </source>
</evidence>
<accession>A0A0J5R1Z3</accession>
<evidence type="ECO:0000313" key="4">
    <source>
        <dbReference type="EMBL" id="STV71326.1"/>
    </source>
</evidence>
<keyword evidence="1" id="KW-0472">Membrane</keyword>
<feature type="transmembrane region" description="Helical" evidence="1">
    <location>
        <begin position="12"/>
        <end position="33"/>
    </location>
</feature>
<feature type="transmembrane region" description="Helical" evidence="1">
    <location>
        <begin position="139"/>
        <end position="160"/>
    </location>
</feature>
<name>A0A0J5R1Z3_9ENTR</name>
<dbReference type="Proteomes" id="UP000254863">
    <property type="component" value="Unassembled WGS sequence"/>
</dbReference>
<protein>
    <recommendedName>
        <fullName evidence="8">DUF2975 domain-containing protein</fullName>
    </recommendedName>
</protein>
<dbReference type="EMBL" id="UGMS01000001">
    <property type="protein sequence ID" value="STV71326.1"/>
    <property type="molecule type" value="Genomic_DNA"/>
</dbReference>
<dbReference type="GeneID" id="66559772"/>
<gene>
    <name evidence="4" type="ORF">NCTC11685_00258</name>
    <name evidence="3" type="ORF">NCTC11694_00229</name>
    <name evidence="2" type="ORF">SK91_01916</name>
</gene>
<evidence type="ECO:0000313" key="2">
    <source>
        <dbReference type="EMBL" id="KLY39247.1"/>
    </source>
</evidence>
<dbReference type="AlphaFoldDB" id="A0A0J5R1Z3"/>
<reference evidence="2 5" key="1">
    <citation type="submission" date="2015-06" db="EMBL/GenBank/DDBJ databases">
        <title>The Genome Sequence of None.</title>
        <authorList>
            <consortium name="The Broad Institute Genomics Platform"/>
            <consortium name="The Broad Institute Genome Sequencing Center for Infectious Disease"/>
            <person name="Earl A.M."/>
            <person name="Onderdonk A.B."/>
            <person name="Kirby J."/>
            <person name="Ferraro M.J."/>
            <person name="Huang S."/>
            <person name="Spencer M."/>
            <person name="Fodor A."/>
            <person name="Hooper D."/>
            <person name="Dekker J."/>
            <person name="O'Brien T."/>
            <person name="Quan V."/>
            <person name="Gombosev A."/>
            <person name="Delaney M."/>
            <person name="DuBois A."/>
            <person name="Ernst C."/>
            <person name="Kim D.S."/>
            <person name="Rossman W."/>
            <person name="Gohs F."/>
            <person name="Petruso H."/>
            <person name="Nozar T."/>
            <person name="Mougeot F."/>
            <person name="Manson-McGuire A."/>
            <person name="Young S."/>
            <person name="Abouelleil A."/>
            <person name="Cao P."/>
            <person name="Chapman S.B."/>
            <person name="Griggs A."/>
            <person name="Priest M."/>
            <person name="Shea T."/>
            <person name="Wortman I."/>
            <person name="Wortman J.R."/>
            <person name="Nusbaum C."/>
            <person name="Birren B."/>
        </authorList>
    </citation>
    <scope>NUCLEOTIDE SEQUENCE [LARGE SCALE GENOMIC DNA]</scope>
    <source>
        <strain evidence="2 5">MGH87</strain>
    </source>
</reference>
<dbReference type="Proteomes" id="UP000255050">
    <property type="component" value="Unassembled WGS sequence"/>
</dbReference>
<dbReference type="Proteomes" id="UP000036305">
    <property type="component" value="Unassembled WGS sequence"/>
</dbReference>
<reference evidence="6 7" key="2">
    <citation type="submission" date="2018-06" db="EMBL/GenBank/DDBJ databases">
        <authorList>
            <consortium name="Pathogen Informatics"/>
            <person name="Doyle S."/>
        </authorList>
    </citation>
    <scope>NUCLEOTIDE SEQUENCE [LARGE SCALE GENOMIC DNA]</scope>
    <source>
        <strain evidence="4 6">NCTC11685</strain>
        <strain evidence="3 7">NCTC11694</strain>
    </source>
</reference>
<evidence type="ECO:0000313" key="6">
    <source>
        <dbReference type="Proteomes" id="UP000254863"/>
    </source>
</evidence>
<evidence type="ECO:0000313" key="7">
    <source>
        <dbReference type="Proteomes" id="UP000255050"/>
    </source>
</evidence>
<keyword evidence="1" id="KW-1133">Transmembrane helix</keyword>
<organism evidence="4 6">
    <name type="scientific">Klebsiella michiganensis</name>
    <dbReference type="NCBI Taxonomy" id="1134687"/>
    <lineage>
        <taxon>Bacteria</taxon>
        <taxon>Pseudomonadati</taxon>
        <taxon>Pseudomonadota</taxon>
        <taxon>Gammaproteobacteria</taxon>
        <taxon>Enterobacterales</taxon>
        <taxon>Enterobacteriaceae</taxon>
        <taxon>Klebsiella/Raoultella group</taxon>
        <taxon>Klebsiella</taxon>
    </lineage>
</organism>
<feature type="transmembrane region" description="Helical" evidence="1">
    <location>
        <begin position="64"/>
        <end position="88"/>
    </location>
</feature>
<keyword evidence="5" id="KW-1185">Reference proteome</keyword>